<keyword evidence="4" id="KW-0547">Nucleotide-binding</keyword>
<name>A0A2T0UHA9_9ACTN</name>
<evidence type="ECO:0000256" key="2">
    <source>
        <dbReference type="ARBA" id="ARBA00009441"/>
    </source>
</evidence>
<dbReference type="GO" id="GO:0006310">
    <property type="term" value="P:DNA recombination"/>
    <property type="evidence" value="ECO:0007669"/>
    <property type="project" value="InterPro"/>
</dbReference>
<dbReference type="GO" id="GO:0009432">
    <property type="term" value="P:SOS response"/>
    <property type="evidence" value="ECO:0007669"/>
    <property type="project" value="TreeGrafter"/>
</dbReference>
<keyword evidence="7 9" id="KW-0234">DNA repair</keyword>
<dbReference type="OrthoDB" id="9806954at2"/>
<keyword evidence="6" id="KW-0067">ATP-binding</keyword>
<evidence type="ECO:0000313" key="15">
    <source>
        <dbReference type="Proteomes" id="UP000574690"/>
    </source>
</evidence>
<dbReference type="InterPro" id="IPR003395">
    <property type="entry name" value="RecF/RecN/SMC_N"/>
</dbReference>
<dbReference type="RefSeq" id="WP_106365226.1">
    <property type="nucleotide sequence ID" value="NZ_PVTJ01000007.1"/>
</dbReference>
<feature type="domain" description="RecF/RecN/SMC N-terminal" evidence="11">
    <location>
        <begin position="1"/>
        <end position="529"/>
    </location>
</feature>
<evidence type="ECO:0000313" key="13">
    <source>
        <dbReference type="EMBL" id="PRY57217.1"/>
    </source>
</evidence>
<dbReference type="Pfam" id="PF02463">
    <property type="entry name" value="SMC_N"/>
    <property type="match status" value="1"/>
</dbReference>
<reference evidence="12 15" key="2">
    <citation type="submission" date="2020-05" db="EMBL/GenBank/DDBJ databases">
        <title>DNA-SIP metagenomic assembled genomes.</title>
        <authorList>
            <person name="Yu J."/>
        </authorList>
    </citation>
    <scope>NUCLEOTIDE SEQUENCE [LARGE SCALE GENOMIC DNA]</scope>
    <source>
        <strain evidence="12">Bin5.27</strain>
    </source>
</reference>
<feature type="coiled-coil region" evidence="10">
    <location>
        <begin position="341"/>
        <end position="368"/>
    </location>
</feature>
<evidence type="ECO:0000256" key="4">
    <source>
        <dbReference type="ARBA" id="ARBA00022741"/>
    </source>
</evidence>
<proteinExistence type="inferred from homology"/>
<comment type="caution">
    <text evidence="13">The sequence shown here is derived from an EMBL/GenBank/DDBJ whole genome shotgun (WGS) entry which is preliminary data.</text>
</comment>
<evidence type="ECO:0000256" key="1">
    <source>
        <dbReference type="ARBA" id="ARBA00003618"/>
    </source>
</evidence>
<dbReference type="SUPFAM" id="SSF52540">
    <property type="entry name" value="P-loop containing nucleoside triphosphate hydrolases"/>
    <property type="match status" value="2"/>
</dbReference>
<evidence type="ECO:0000256" key="6">
    <source>
        <dbReference type="ARBA" id="ARBA00022840"/>
    </source>
</evidence>
<dbReference type="Proteomes" id="UP000574690">
    <property type="component" value="Unassembled WGS sequence"/>
</dbReference>
<keyword evidence="5 9" id="KW-0227">DNA damage</keyword>
<dbReference type="InterPro" id="IPR004604">
    <property type="entry name" value="DNA_recomb/repair_RecN"/>
</dbReference>
<comment type="similarity">
    <text evidence="2 9">Belongs to the RecN family.</text>
</comment>
<sequence>MLEELRIQNLGVIADATLPLDPGLTCITGETGAGKTMVVAGLGLLFGGRASRAPLGADRALVEGRFAVGEAALELRERAIEAGADLEDGELLLARSVSNEGRSKAWVGGRSAPVGVLAELGELAISVHGQSDQMRLLQPAEQRAALDRFAGADHGKLLDAYRTAFHELGACAAELSRLRTSAREMAREADMLRLGLDEITAVDPQEGEEADLAEEALRLENAEALRLAAATAHGAITGDPTTGEGGATDTVGAAARALEHDAHSDPKLAEFAERLAEAGALLAEAAVDLSSYLDDLSADPRRLEEIYQRQAALKTLYRKYAEDLPGVLAWADNASKRLGELDVSDERVAELESQHAELTARAADLATQLRASRRAAAERFSTAVSAELKGLAMPHAEVVAAVEARPAGRGSVDLVVDTTISGASEDGADEVELLLRPHPGAQPAALHKGASGGELSRVMLAIEVVFAEIGGPPVLVFDEVDAGVGGGAAIEIGRCLAKLARRHQVLVVTHLPQVAAFADRHLVVSKDTSGAVTVSGVRVVDDAARARELARMLAGMPDSHLGVAHAEELLAEAAKMKS</sequence>
<dbReference type="FunFam" id="3.40.50.300:FF:000356">
    <property type="entry name" value="DNA repair protein RecN"/>
    <property type="match status" value="1"/>
</dbReference>
<dbReference type="GO" id="GO:0006281">
    <property type="term" value="P:DNA repair"/>
    <property type="evidence" value="ECO:0007669"/>
    <property type="project" value="UniProtKB-KW"/>
</dbReference>
<evidence type="ECO:0000256" key="8">
    <source>
        <dbReference type="ARBA" id="ARBA00033408"/>
    </source>
</evidence>
<evidence type="ECO:0000259" key="11">
    <source>
        <dbReference type="Pfam" id="PF02463"/>
    </source>
</evidence>
<dbReference type="NCBIfam" id="TIGR00634">
    <property type="entry name" value="recN"/>
    <property type="match status" value="1"/>
</dbReference>
<dbReference type="EMBL" id="PVTJ01000007">
    <property type="protein sequence ID" value="PRY57217.1"/>
    <property type="molecule type" value="Genomic_DNA"/>
</dbReference>
<dbReference type="AlphaFoldDB" id="A0A2T0UHA9"/>
<evidence type="ECO:0000256" key="10">
    <source>
        <dbReference type="SAM" id="Coils"/>
    </source>
</evidence>
<evidence type="ECO:0000313" key="12">
    <source>
        <dbReference type="EMBL" id="NUQ88288.1"/>
    </source>
</evidence>
<dbReference type="CDD" id="cd03241">
    <property type="entry name" value="ABC_RecN"/>
    <property type="match status" value="1"/>
</dbReference>
<keyword evidence="10" id="KW-0175">Coiled coil</keyword>
<evidence type="ECO:0000256" key="3">
    <source>
        <dbReference type="ARBA" id="ARBA00021315"/>
    </source>
</evidence>
<dbReference type="PANTHER" id="PTHR11059">
    <property type="entry name" value="DNA REPAIR PROTEIN RECN"/>
    <property type="match status" value="1"/>
</dbReference>
<gene>
    <name evidence="12" type="primary">recN</name>
    <name evidence="13" type="ORF">B0I28_10764</name>
    <name evidence="12" type="ORF">HOQ43_07480</name>
</gene>
<dbReference type="PANTHER" id="PTHR11059:SF0">
    <property type="entry name" value="DNA REPAIR PROTEIN RECN"/>
    <property type="match status" value="1"/>
</dbReference>
<dbReference type="Proteomes" id="UP000238176">
    <property type="component" value="Unassembled WGS sequence"/>
</dbReference>
<dbReference type="GO" id="GO:0005524">
    <property type="term" value="F:ATP binding"/>
    <property type="evidence" value="ECO:0007669"/>
    <property type="project" value="UniProtKB-KW"/>
</dbReference>
<organism evidence="13 14">
    <name type="scientific">Glycomyces artemisiae</name>
    <dbReference type="NCBI Taxonomy" id="1076443"/>
    <lineage>
        <taxon>Bacteria</taxon>
        <taxon>Bacillati</taxon>
        <taxon>Actinomycetota</taxon>
        <taxon>Actinomycetes</taxon>
        <taxon>Glycomycetales</taxon>
        <taxon>Glycomycetaceae</taxon>
        <taxon>Glycomyces</taxon>
    </lineage>
</organism>
<dbReference type="Gene3D" id="3.40.50.300">
    <property type="entry name" value="P-loop containing nucleotide triphosphate hydrolases"/>
    <property type="match status" value="2"/>
</dbReference>
<evidence type="ECO:0000256" key="9">
    <source>
        <dbReference type="PIRNR" id="PIRNR003128"/>
    </source>
</evidence>
<evidence type="ECO:0000256" key="5">
    <source>
        <dbReference type="ARBA" id="ARBA00022763"/>
    </source>
</evidence>
<dbReference type="PIRSF" id="PIRSF003128">
    <property type="entry name" value="RecN"/>
    <property type="match status" value="1"/>
</dbReference>
<dbReference type="EMBL" id="JABFXE010000315">
    <property type="protein sequence ID" value="NUQ88288.1"/>
    <property type="molecule type" value="Genomic_DNA"/>
</dbReference>
<reference evidence="13 14" key="1">
    <citation type="submission" date="2018-03" db="EMBL/GenBank/DDBJ databases">
        <title>Genomic Encyclopedia of Type Strains, Phase III (KMG-III): the genomes of soil and plant-associated and newly described type strains.</title>
        <authorList>
            <person name="Whitman W."/>
        </authorList>
    </citation>
    <scope>NUCLEOTIDE SEQUENCE [LARGE SCALE GENOMIC DNA]</scope>
    <source>
        <strain evidence="13 14">CGMCC 4.7067</strain>
    </source>
</reference>
<dbReference type="InterPro" id="IPR027417">
    <property type="entry name" value="P-loop_NTPase"/>
</dbReference>
<dbReference type="GO" id="GO:0043590">
    <property type="term" value="C:bacterial nucleoid"/>
    <property type="evidence" value="ECO:0007669"/>
    <property type="project" value="TreeGrafter"/>
</dbReference>
<comment type="function">
    <text evidence="1 9">May be involved in recombinational repair of damaged DNA.</text>
</comment>
<evidence type="ECO:0000313" key="14">
    <source>
        <dbReference type="Proteomes" id="UP000238176"/>
    </source>
</evidence>
<accession>A0A2T0UHA9</accession>
<keyword evidence="14" id="KW-1185">Reference proteome</keyword>
<evidence type="ECO:0000256" key="7">
    <source>
        <dbReference type="ARBA" id="ARBA00023204"/>
    </source>
</evidence>
<protein>
    <recommendedName>
        <fullName evidence="3 9">DNA repair protein RecN</fullName>
    </recommendedName>
    <alternativeName>
        <fullName evidence="8 9">Recombination protein N</fullName>
    </alternativeName>
</protein>